<dbReference type="VEuPathDB" id="FungiDB:VP01_801g7"/>
<dbReference type="GO" id="GO:0004088">
    <property type="term" value="F:carbamoyl-phosphate synthase (glutamine-hydrolyzing) activity"/>
    <property type="evidence" value="ECO:0007669"/>
    <property type="project" value="TreeGrafter"/>
</dbReference>
<keyword evidence="5" id="KW-1185">Reference proteome</keyword>
<dbReference type="EMBL" id="LAVV01013517">
    <property type="protein sequence ID" value="KNZ45534.1"/>
    <property type="molecule type" value="Genomic_DNA"/>
</dbReference>
<dbReference type="Gene3D" id="1.10.1030.10">
    <property type="entry name" value="Carbamoyl-phosphate synthetase, large subunit oligomerisation domain"/>
    <property type="match status" value="1"/>
</dbReference>
<dbReference type="OrthoDB" id="3055472at2759"/>
<keyword evidence="3" id="KW-0067">ATP-binding</keyword>
<dbReference type="GO" id="GO:0006207">
    <property type="term" value="P:'de novo' pyrimidine nucleobase biosynthetic process"/>
    <property type="evidence" value="ECO:0007669"/>
    <property type="project" value="TreeGrafter"/>
</dbReference>
<evidence type="ECO:0000256" key="1">
    <source>
        <dbReference type="ARBA" id="ARBA00022598"/>
    </source>
</evidence>
<gene>
    <name evidence="4" type="ORF">VP01_801g7</name>
</gene>
<dbReference type="Proteomes" id="UP000037035">
    <property type="component" value="Unassembled WGS sequence"/>
</dbReference>
<evidence type="ECO:0000313" key="5">
    <source>
        <dbReference type="Proteomes" id="UP000037035"/>
    </source>
</evidence>
<reference evidence="4 5" key="1">
    <citation type="submission" date="2015-08" db="EMBL/GenBank/DDBJ databases">
        <title>Next Generation Sequencing and Analysis of the Genome of Puccinia sorghi L Schw, the Causal Agent of Maize Common Rust.</title>
        <authorList>
            <person name="Rochi L."/>
            <person name="Burguener G."/>
            <person name="Darino M."/>
            <person name="Turjanski A."/>
            <person name="Kreff E."/>
            <person name="Dieguez M.J."/>
            <person name="Sacco F."/>
        </authorList>
    </citation>
    <scope>NUCLEOTIDE SEQUENCE [LARGE SCALE GENOMIC DNA]</scope>
    <source>
        <strain evidence="4 5">RO10H11247</strain>
    </source>
</reference>
<name>A0A0L6UAF5_9BASI</name>
<dbReference type="GO" id="GO:0006228">
    <property type="term" value="P:UTP biosynthetic process"/>
    <property type="evidence" value="ECO:0007669"/>
    <property type="project" value="TreeGrafter"/>
</dbReference>
<dbReference type="PANTHER" id="PTHR11405">
    <property type="entry name" value="CARBAMOYLTRANSFERASE FAMILY MEMBER"/>
    <property type="match status" value="1"/>
</dbReference>
<dbReference type="GO" id="GO:0019240">
    <property type="term" value="P:citrulline biosynthetic process"/>
    <property type="evidence" value="ECO:0007669"/>
    <property type="project" value="TreeGrafter"/>
</dbReference>
<dbReference type="GO" id="GO:0005524">
    <property type="term" value="F:ATP binding"/>
    <property type="evidence" value="ECO:0007669"/>
    <property type="project" value="UniProtKB-KW"/>
</dbReference>
<protein>
    <submittedName>
        <fullName evidence="4">Carbamoyl-phosphate synthase small subunit</fullName>
    </submittedName>
</protein>
<evidence type="ECO:0000313" key="4">
    <source>
        <dbReference type="EMBL" id="KNZ45534.1"/>
    </source>
</evidence>
<dbReference type="PANTHER" id="PTHR11405:SF5">
    <property type="entry name" value="CAD PROTEIN"/>
    <property type="match status" value="1"/>
</dbReference>
<sequence>MPIVKQIDTVAAEFPAYTNYLFTSYNGTEHDITFNDWGLVFTASAPPLNLIGVHVMVNYNPETVSTNFDEAD</sequence>
<dbReference type="InterPro" id="IPR036897">
    <property type="entry name" value="CarbamoylP_synth_lsu_oligo_sf"/>
</dbReference>
<dbReference type="GO" id="GO:0005829">
    <property type="term" value="C:cytosol"/>
    <property type="evidence" value="ECO:0007669"/>
    <property type="project" value="TreeGrafter"/>
</dbReference>
<accession>A0A0L6UAF5</accession>
<keyword evidence="1" id="KW-0436">Ligase</keyword>
<dbReference type="STRING" id="27349.A0A0L6UAF5"/>
<dbReference type="GO" id="GO:0006541">
    <property type="term" value="P:glutamine metabolic process"/>
    <property type="evidence" value="ECO:0007669"/>
    <property type="project" value="TreeGrafter"/>
</dbReference>
<evidence type="ECO:0000256" key="2">
    <source>
        <dbReference type="ARBA" id="ARBA00022741"/>
    </source>
</evidence>
<comment type="caution">
    <text evidence="4">The sequence shown here is derived from an EMBL/GenBank/DDBJ whole genome shotgun (WGS) entry which is preliminary data.</text>
</comment>
<evidence type="ECO:0000256" key="3">
    <source>
        <dbReference type="ARBA" id="ARBA00022840"/>
    </source>
</evidence>
<dbReference type="GO" id="GO:0004070">
    <property type="term" value="F:aspartate carbamoyltransferase activity"/>
    <property type="evidence" value="ECO:0007669"/>
    <property type="project" value="TreeGrafter"/>
</dbReference>
<proteinExistence type="predicted"/>
<keyword evidence="2" id="KW-0547">Nucleotide-binding</keyword>
<dbReference type="SUPFAM" id="SSF48108">
    <property type="entry name" value="Carbamoyl phosphate synthetase, large subunit connection domain"/>
    <property type="match status" value="1"/>
</dbReference>
<dbReference type="GO" id="GO:0004151">
    <property type="term" value="F:dihydroorotase activity"/>
    <property type="evidence" value="ECO:0007669"/>
    <property type="project" value="TreeGrafter"/>
</dbReference>
<organism evidence="4 5">
    <name type="scientific">Puccinia sorghi</name>
    <dbReference type="NCBI Taxonomy" id="27349"/>
    <lineage>
        <taxon>Eukaryota</taxon>
        <taxon>Fungi</taxon>
        <taxon>Dikarya</taxon>
        <taxon>Basidiomycota</taxon>
        <taxon>Pucciniomycotina</taxon>
        <taxon>Pucciniomycetes</taxon>
        <taxon>Pucciniales</taxon>
        <taxon>Pucciniaceae</taxon>
        <taxon>Puccinia</taxon>
    </lineage>
</organism>
<dbReference type="AlphaFoldDB" id="A0A0L6UAF5"/>